<dbReference type="PROSITE" id="PS51257">
    <property type="entry name" value="PROKAR_LIPOPROTEIN"/>
    <property type="match status" value="1"/>
</dbReference>
<dbReference type="RefSeq" id="WP_106589258.1">
    <property type="nucleotide sequence ID" value="NZ_PYAV01000010.1"/>
</dbReference>
<comment type="caution">
    <text evidence="2">The sequence shown here is derived from an EMBL/GenBank/DDBJ whole genome shotgun (WGS) entry which is preliminary data.</text>
</comment>
<gene>
    <name evidence="2" type="ORF">B0H94_11068</name>
</gene>
<evidence type="ECO:0000256" key="1">
    <source>
        <dbReference type="SAM" id="MobiDB-lite"/>
    </source>
</evidence>
<evidence type="ECO:0000313" key="2">
    <source>
        <dbReference type="EMBL" id="PSL43592.1"/>
    </source>
</evidence>
<evidence type="ECO:0008006" key="4">
    <source>
        <dbReference type="Google" id="ProtNLM"/>
    </source>
</evidence>
<evidence type="ECO:0000313" key="3">
    <source>
        <dbReference type="Proteomes" id="UP000242310"/>
    </source>
</evidence>
<keyword evidence="3" id="KW-1185">Reference proteome</keyword>
<proteinExistence type="predicted"/>
<protein>
    <recommendedName>
        <fullName evidence="4">Gas vesicle protein</fullName>
    </recommendedName>
</protein>
<organism evidence="2 3">
    <name type="scientific">Salsuginibacillus halophilus</name>
    <dbReference type="NCBI Taxonomy" id="517424"/>
    <lineage>
        <taxon>Bacteria</taxon>
        <taxon>Bacillati</taxon>
        <taxon>Bacillota</taxon>
        <taxon>Bacilli</taxon>
        <taxon>Bacillales</taxon>
        <taxon>Bacillaceae</taxon>
        <taxon>Salsuginibacillus</taxon>
    </lineage>
</organism>
<reference evidence="2 3" key="1">
    <citation type="submission" date="2018-03" db="EMBL/GenBank/DDBJ databases">
        <title>Genomic Encyclopedia of Type Strains, Phase III (KMG-III): the genomes of soil and plant-associated and newly described type strains.</title>
        <authorList>
            <person name="Whitman W."/>
        </authorList>
    </citation>
    <scope>NUCLEOTIDE SEQUENCE [LARGE SCALE GENOMIC DNA]</scope>
    <source>
        <strain evidence="2 3">CGMCC 1.07653</strain>
    </source>
</reference>
<dbReference type="EMBL" id="PYAV01000010">
    <property type="protein sequence ID" value="PSL43592.1"/>
    <property type="molecule type" value="Genomic_DNA"/>
</dbReference>
<dbReference type="Proteomes" id="UP000242310">
    <property type="component" value="Unassembled WGS sequence"/>
</dbReference>
<name>A0A2P8HBJ6_9BACI</name>
<feature type="compositionally biased region" description="Basic and acidic residues" evidence="1">
    <location>
        <begin position="123"/>
        <end position="136"/>
    </location>
</feature>
<dbReference type="AlphaFoldDB" id="A0A2P8HBJ6"/>
<feature type="region of interest" description="Disordered" evidence="1">
    <location>
        <begin position="113"/>
        <end position="136"/>
    </location>
</feature>
<accession>A0A2P8HBJ6</accession>
<dbReference type="OrthoDB" id="2868833at2"/>
<sequence>MGDSTNKRLCAGLTVAGVAACSLLLVNKDVRTKVFQGTKQAAKSVNDASVYLRDHREEVITQLRDTSEQVSSLLKSANQDVQYILQRASHLKEATSELADTTKEAAQELKEIKEEAAAETEDEAHHEEVQAPAENR</sequence>